<dbReference type="InterPro" id="IPR001048">
    <property type="entry name" value="Asp/Glu/Uridylate_kinase"/>
</dbReference>
<evidence type="ECO:0000313" key="3">
    <source>
        <dbReference type="EMBL" id="TVP39486.1"/>
    </source>
</evidence>
<dbReference type="EC" id="2.7.2.4" evidence="3"/>
<name>A0A557SSB2_9ARCH</name>
<feature type="domain" description="Aspartate/glutamate/uridylate kinase" evidence="2">
    <location>
        <begin position="4"/>
        <end position="296"/>
    </location>
</feature>
<dbReference type="AlphaFoldDB" id="A0A557SSB2"/>
<dbReference type="InterPro" id="IPR045865">
    <property type="entry name" value="ACT-like_dom_sf"/>
</dbReference>
<dbReference type="PANTHER" id="PTHR21499">
    <property type="entry name" value="ASPARTATE KINASE"/>
    <property type="match status" value="1"/>
</dbReference>
<evidence type="ECO:0000313" key="4">
    <source>
        <dbReference type="Proteomes" id="UP000315289"/>
    </source>
</evidence>
<dbReference type="Gene3D" id="1.20.120.1320">
    <property type="entry name" value="Aspartokinase, catalytic domain"/>
    <property type="match status" value="1"/>
</dbReference>
<sequence>MEPLVIAKFGGSALGVDGVKIPIIIDRIRELKKKSKIICVFSAPLTNYEGKNMSMTDVAIRISKNYASSNPVDIDILKTVYLEISNRYLSNPGRLNFESELERFNKTVLISLKQVAENRRFVDVSRSRILAYSGEIVISSLMDYILKSNGIKSSSVNMNEWPIVTDDNFEAASFLLDESKNQMDSLIRLVKENDVLCIGGFIGKTVDGLETTYERGGSDRSAADLGILLSSQFNVILDFEKDNSVLSADPKIVSKNLHNVKTLSYNEAKLAGMFGMKILDPIAIKDIDDHDLNLIILVTNISNPSNYTQILKHLSDDEHETEAKIKIVTGKKNCAIVRMESIAASHIAALFEKQRQYHDFIKLSPYKKDNLEMTRFLFLDGDYVKRHEKVFRSFYSKVEMVYGRGVVTLIGDSMWKIPKIVSDTSSIVSQQDINILNIDAQEETSRILILVEDQNVEEVIRSIHSKGSIIN</sequence>
<dbReference type="GO" id="GO:0005829">
    <property type="term" value="C:cytosol"/>
    <property type="evidence" value="ECO:0007669"/>
    <property type="project" value="TreeGrafter"/>
</dbReference>
<keyword evidence="3" id="KW-0418">Kinase</keyword>
<dbReference type="Proteomes" id="UP000315289">
    <property type="component" value="Unassembled WGS sequence"/>
</dbReference>
<gene>
    <name evidence="3" type="ORF">NARC_150080</name>
</gene>
<dbReference type="Pfam" id="PF00696">
    <property type="entry name" value="AA_kinase"/>
    <property type="match status" value="1"/>
</dbReference>
<organism evidence="3 4">
    <name type="scientific">Candidatus Nitrosocosmicus arcticus</name>
    <dbReference type="NCBI Taxonomy" id="2035267"/>
    <lineage>
        <taxon>Archaea</taxon>
        <taxon>Nitrososphaerota</taxon>
        <taxon>Nitrososphaeria</taxon>
        <taxon>Nitrososphaerales</taxon>
        <taxon>Nitrososphaeraceae</taxon>
        <taxon>Candidatus Nitrosocosmicus</taxon>
    </lineage>
</organism>
<dbReference type="GO" id="GO:0009089">
    <property type="term" value="P:lysine biosynthetic process via diaminopimelate"/>
    <property type="evidence" value="ECO:0007669"/>
    <property type="project" value="TreeGrafter"/>
</dbReference>
<protein>
    <submittedName>
        <fullName evidence="3">Putative aspartate kinase</fullName>
        <ecNumber evidence="3">2.7.2.4</ecNumber>
    </submittedName>
</protein>
<dbReference type="GO" id="GO:0009090">
    <property type="term" value="P:homoserine biosynthetic process"/>
    <property type="evidence" value="ECO:0007669"/>
    <property type="project" value="TreeGrafter"/>
</dbReference>
<dbReference type="GO" id="GO:0004072">
    <property type="term" value="F:aspartate kinase activity"/>
    <property type="evidence" value="ECO:0007669"/>
    <property type="project" value="UniProtKB-EC"/>
</dbReference>
<dbReference type="OrthoDB" id="8904at2157"/>
<dbReference type="InterPro" id="IPR036393">
    <property type="entry name" value="AceGlu_kinase-like_sf"/>
</dbReference>
<keyword evidence="4" id="KW-1185">Reference proteome</keyword>
<dbReference type="SUPFAM" id="SSF55021">
    <property type="entry name" value="ACT-like"/>
    <property type="match status" value="1"/>
</dbReference>
<comment type="caution">
    <text evidence="3">The sequence shown here is derived from an EMBL/GenBank/DDBJ whole genome shotgun (WGS) entry which is preliminary data.</text>
</comment>
<reference evidence="3 4" key="1">
    <citation type="journal article" date="2019" name="Front. Microbiol.">
        <title>Ammonia Oxidation by the Arctic Terrestrial Thaumarchaeote Candidatus Nitrosocosmicus arcticus Is Stimulated by Increasing Temperatures.</title>
        <authorList>
            <person name="Alves R.J.E."/>
            <person name="Kerou M."/>
            <person name="Zappe A."/>
            <person name="Bittner R."/>
            <person name="Abby S.S."/>
            <person name="Schmidt H.A."/>
            <person name="Pfeifer K."/>
            <person name="Schleper C."/>
        </authorList>
    </citation>
    <scope>NUCLEOTIDE SEQUENCE [LARGE SCALE GENOMIC DNA]</scope>
    <source>
        <strain evidence="3 4">Kfb</strain>
    </source>
</reference>
<proteinExistence type="inferred from homology"/>
<accession>A0A557SSB2</accession>
<dbReference type="Gene3D" id="3.40.1160.10">
    <property type="entry name" value="Acetylglutamate kinase-like"/>
    <property type="match status" value="1"/>
</dbReference>
<dbReference type="Gene3D" id="3.30.2130.10">
    <property type="entry name" value="VC0802-like"/>
    <property type="match status" value="1"/>
</dbReference>
<dbReference type="SUPFAM" id="SSF53633">
    <property type="entry name" value="Carbamate kinase-like"/>
    <property type="match status" value="1"/>
</dbReference>
<dbReference type="PANTHER" id="PTHR21499:SF59">
    <property type="entry name" value="ASPARTOKINASE"/>
    <property type="match status" value="1"/>
</dbReference>
<evidence type="ECO:0000259" key="2">
    <source>
        <dbReference type="Pfam" id="PF00696"/>
    </source>
</evidence>
<keyword evidence="3" id="KW-0808">Transferase</keyword>
<dbReference type="EMBL" id="VOAH01000015">
    <property type="protein sequence ID" value="TVP39486.1"/>
    <property type="molecule type" value="Genomic_DNA"/>
</dbReference>
<comment type="similarity">
    <text evidence="1">Belongs to the aspartokinase family.</text>
</comment>
<evidence type="ECO:0000256" key="1">
    <source>
        <dbReference type="ARBA" id="ARBA00010122"/>
    </source>
</evidence>
<dbReference type="RefSeq" id="WP_144733760.1">
    <property type="nucleotide sequence ID" value="NZ_ML675590.1"/>
</dbReference>
<dbReference type="InterPro" id="IPR042199">
    <property type="entry name" value="AsparK_Bifunc_asparK/hSer_DH"/>
</dbReference>